<dbReference type="RefSeq" id="WP_196883476.1">
    <property type="nucleotide sequence ID" value="NZ_CP065202.1"/>
</dbReference>
<dbReference type="Pfam" id="PF25759">
    <property type="entry name" value="HP1_ORF34"/>
    <property type="match status" value="1"/>
</dbReference>
<feature type="compositionally biased region" description="Polar residues" evidence="1">
    <location>
        <begin position="133"/>
        <end position="143"/>
    </location>
</feature>
<reference evidence="2 3" key="1">
    <citation type="submission" date="2020-11" db="EMBL/GenBank/DDBJ databases">
        <title>The Complete Genome of Pseudomonas fragi A13BB.</title>
        <authorList>
            <person name="Awolope O.K."/>
            <person name="O'Driscoll N.H."/>
            <person name="Di Salvo A."/>
            <person name="Lamb A.J."/>
        </authorList>
    </citation>
    <scope>NUCLEOTIDE SEQUENCE [LARGE SCALE GENOMIC DNA]</scope>
    <source>
        <strain evidence="2 3">A13BB</strain>
    </source>
</reference>
<dbReference type="EMBL" id="CP065202">
    <property type="protein sequence ID" value="QPL31919.1"/>
    <property type="molecule type" value="Genomic_DNA"/>
</dbReference>
<keyword evidence="2" id="KW-0238">DNA-binding</keyword>
<dbReference type="InterPro" id="IPR057869">
    <property type="entry name" value="HP1_YO34"/>
</dbReference>
<organism evidence="2 3">
    <name type="scientific">Pseudomonas fragi</name>
    <dbReference type="NCBI Taxonomy" id="296"/>
    <lineage>
        <taxon>Bacteria</taxon>
        <taxon>Pseudomonadati</taxon>
        <taxon>Pseudomonadota</taxon>
        <taxon>Gammaproteobacteria</taxon>
        <taxon>Pseudomonadales</taxon>
        <taxon>Pseudomonadaceae</taxon>
        <taxon>Pseudomonas</taxon>
    </lineage>
</organism>
<sequence length="177" mass="19414">MTLLLDGEQVRCKNMKATANLRIESGDMSGQTSNSDKAHTGFKPKTLTFSGLIRHADADWLRTLMRLAEATERGGQLKTYRIVHDTAAAFGMRQVQFSDGVSSREHDTLQAWLIQFTLTEKLSNPERVEGRRTGNSVASQSAPGQGVAGESGSDPEKPGQELTGFESVLKKIDNWMS</sequence>
<feature type="region of interest" description="Disordered" evidence="1">
    <location>
        <begin position="125"/>
        <end position="166"/>
    </location>
</feature>
<gene>
    <name evidence="2" type="ORF">I5R27_02005</name>
</gene>
<dbReference type="AlphaFoldDB" id="A0A9Q6VLM1"/>
<dbReference type="Proteomes" id="UP000594467">
    <property type="component" value="Chromosome"/>
</dbReference>
<evidence type="ECO:0000256" key="1">
    <source>
        <dbReference type="SAM" id="MobiDB-lite"/>
    </source>
</evidence>
<evidence type="ECO:0000313" key="2">
    <source>
        <dbReference type="EMBL" id="QPL31919.1"/>
    </source>
</evidence>
<accession>A0A9Q6VLM1</accession>
<dbReference type="GO" id="GO:0003677">
    <property type="term" value="F:DNA binding"/>
    <property type="evidence" value="ECO:0007669"/>
    <property type="project" value="UniProtKB-KW"/>
</dbReference>
<protein>
    <submittedName>
        <fullName evidence="2">DNA-binding protein</fullName>
    </submittedName>
</protein>
<name>A0A9Q6VLM1_PSEFR</name>
<evidence type="ECO:0000313" key="3">
    <source>
        <dbReference type="Proteomes" id="UP000594467"/>
    </source>
</evidence>
<proteinExistence type="predicted"/>